<name>J9FK32_9ZZZZ</name>
<evidence type="ECO:0000259" key="1">
    <source>
        <dbReference type="Pfam" id="PF12850"/>
    </source>
</evidence>
<sequence>MKKILVLSDTHGSKALVRRILMDESDSDALIFLGDGEDDLSVVKSMCPRMPIYAVRGNCDFCSNLPLDGLIPIEGVLFYYTHGHIYSVKYGLDDLEEAVHSRGADVGLFGHTHRPILKKCGDVTLFNPGSAGHAYSGNDCYGVITLSGGGTVEFEH</sequence>
<dbReference type="SUPFAM" id="SSF56300">
    <property type="entry name" value="Metallo-dependent phosphatases"/>
    <property type="match status" value="1"/>
</dbReference>
<dbReference type="EMBL" id="AMCI01005911">
    <property type="protein sequence ID" value="EJW95266.1"/>
    <property type="molecule type" value="Genomic_DNA"/>
</dbReference>
<dbReference type="InterPro" id="IPR000979">
    <property type="entry name" value="Phosphodiesterase_MJ0936/Vps29"/>
</dbReference>
<dbReference type="Gene3D" id="3.60.21.10">
    <property type="match status" value="1"/>
</dbReference>
<evidence type="ECO:0000313" key="2">
    <source>
        <dbReference type="EMBL" id="EJW95266.1"/>
    </source>
</evidence>
<accession>J9FK32</accession>
<gene>
    <name evidence="2" type="ORF">EVA_16627</name>
</gene>
<protein>
    <submittedName>
        <fullName evidence="2">Phosphodiesterase, family</fullName>
    </submittedName>
</protein>
<organism evidence="2">
    <name type="scientific">gut metagenome</name>
    <dbReference type="NCBI Taxonomy" id="749906"/>
    <lineage>
        <taxon>unclassified sequences</taxon>
        <taxon>metagenomes</taxon>
        <taxon>organismal metagenomes</taxon>
    </lineage>
</organism>
<dbReference type="Pfam" id="PF12850">
    <property type="entry name" value="Metallophos_2"/>
    <property type="match status" value="1"/>
</dbReference>
<dbReference type="NCBIfam" id="TIGR00040">
    <property type="entry name" value="yfcE"/>
    <property type="match status" value="1"/>
</dbReference>
<reference evidence="2" key="1">
    <citation type="journal article" date="2012" name="PLoS ONE">
        <title>Gene sets for utilization of primary and secondary nutrition supplies in the distal gut of endangered iberian lynx.</title>
        <authorList>
            <person name="Alcaide M."/>
            <person name="Messina E."/>
            <person name="Richter M."/>
            <person name="Bargiela R."/>
            <person name="Peplies J."/>
            <person name="Huws S.A."/>
            <person name="Newbold C.J."/>
            <person name="Golyshin P.N."/>
            <person name="Simon M.A."/>
            <person name="Lopez G."/>
            <person name="Yakimov M.M."/>
            <person name="Ferrer M."/>
        </authorList>
    </citation>
    <scope>NUCLEOTIDE SEQUENCE</scope>
</reference>
<feature type="domain" description="Calcineurin-like phosphoesterase" evidence="1">
    <location>
        <begin position="3"/>
        <end position="146"/>
    </location>
</feature>
<dbReference type="InterPro" id="IPR024654">
    <property type="entry name" value="Calcineurin-like_PHP_lpxH"/>
</dbReference>
<dbReference type="AlphaFoldDB" id="J9FK32"/>
<feature type="non-terminal residue" evidence="2">
    <location>
        <position position="156"/>
    </location>
</feature>
<proteinExistence type="predicted"/>
<comment type="caution">
    <text evidence="2">The sequence shown here is derived from an EMBL/GenBank/DDBJ whole genome shotgun (WGS) entry which is preliminary data.</text>
</comment>
<dbReference type="InterPro" id="IPR029052">
    <property type="entry name" value="Metallo-depent_PP-like"/>
</dbReference>
<dbReference type="PANTHER" id="PTHR11124">
    <property type="entry name" value="VACUOLAR SORTING PROTEIN VPS29"/>
    <property type="match status" value="1"/>
</dbReference>